<dbReference type="SUPFAM" id="SSF51556">
    <property type="entry name" value="Metallo-dependent hydrolases"/>
    <property type="match status" value="1"/>
</dbReference>
<dbReference type="PROSITE" id="PS51365">
    <property type="entry name" value="RENAL_DIPEPTIDASE_2"/>
    <property type="match status" value="1"/>
</dbReference>
<comment type="caution">
    <text evidence="1">The sequence shown here is derived from an EMBL/GenBank/DDBJ whole genome shotgun (WGS) entry which is preliminary data.</text>
</comment>
<keyword evidence="2" id="KW-1185">Reference proteome</keyword>
<dbReference type="Gene3D" id="3.20.20.140">
    <property type="entry name" value="Metal-dependent hydrolases"/>
    <property type="match status" value="1"/>
</dbReference>
<dbReference type="AlphaFoldDB" id="A0A9X9WZ49"/>
<protein>
    <submittedName>
        <fullName evidence="1">Membrane dipeptidase</fullName>
    </submittedName>
</protein>
<gene>
    <name evidence="1" type="ORF">GXW76_14700</name>
</gene>
<reference evidence="1" key="1">
    <citation type="submission" date="2020-01" db="EMBL/GenBank/DDBJ databases">
        <authorList>
            <person name="Rat A."/>
        </authorList>
    </citation>
    <scope>NUCLEOTIDE SEQUENCE</scope>
    <source>
        <strain evidence="1">LMG 31231</strain>
    </source>
</reference>
<evidence type="ECO:0000313" key="1">
    <source>
        <dbReference type="EMBL" id="MBR0672428.1"/>
    </source>
</evidence>
<dbReference type="Proteomes" id="UP001138751">
    <property type="component" value="Unassembled WGS sequence"/>
</dbReference>
<dbReference type="Pfam" id="PF01244">
    <property type="entry name" value="Peptidase_M19"/>
    <property type="match status" value="1"/>
</dbReference>
<evidence type="ECO:0000313" key="2">
    <source>
        <dbReference type="Proteomes" id="UP001138751"/>
    </source>
</evidence>
<organism evidence="1 2">
    <name type="scientific">Neoroseomonas soli</name>
    <dbReference type="NCBI Taxonomy" id="1081025"/>
    <lineage>
        <taxon>Bacteria</taxon>
        <taxon>Pseudomonadati</taxon>
        <taxon>Pseudomonadota</taxon>
        <taxon>Alphaproteobacteria</taxon>
        <taxon>Acetobacterales</taxon>
        <taxon>Acetobacteraceae</taxon>
        <taxon>Neoroseomonas</taxon>
    </lineage>
</organism>
<reference evidence="1" key="2">
    <citation type="journal article" date="2021" name="Syst. Appl. Microbiol.">
        <title>Roseomonas hellenica sp. nov., isolated from roots of wild-growing Alkanna tinctoria.</title>
        <authorList>
            <person name="Rat A."/>
            <person name="Naranjo H.D."/>
            <person name="Lebbe L."/>
            <person name="Cnockaert M."/>
            <person name="Krigas N."/>
            <person name="Grigoriadou K."/>
            <person name="Maloupa E."/>
            <person name="Willems A."/>
        </authorList>
    </citation>
    <scope>NUCLEOTIDE SEQUENCE</scope>
    <source>
        <strain evidence="1">LMG 31231</strain>
    </source>
</reference>
<name>A0A9X9WZ49_9PROT</name>
<accession>A0A9X9WZ49</accession>
<dbReference type="GO" id="GO:0070573">
    <property type="term" value="F:metallodipeptidase activity"/>
    <property type="evidence" value="ECO:0007669"/>
    <property type="project" value="InterPro"/>
</dbReference>
<dbReference type="PANTHER" id="PTHR10443:SF12">
    <property type="entry name" value="DIPEPTIDASE"/>
    <property type="match status" value="1"/>
</dbReference>
<dbReference type="GO" id="GO:0006508">
    <property type="term" value="P:proteolysis"/>
    <property type="evidence" value="ECO:0007669"/>
    <property type="project" value="InterPro"/>
</dbReference>
<dbReference type="InterPro" id="IPR032466">
    <property type="entry name" value="Metal_Hydrolase"/>
</dbReference>
<dbReference type="RefSeq" id="WP_211862847.1">
    <property type="nucleotide sequence ID" value="NZ_JAAEDM010000040.1"/>
</dbReference>
<proteinExistence type="predicted"/>
<dbReference type="PANTHER" id="PTHR10443">
    <property type="entry name" value="MICROSOMAL DIPEPTIDASE"/>
    <property type="match status" value="1"/>
</dbReference>
<dbReference type="InterPro" id="IPR008257">
    <property type="entry name" value="Pept_M19"/>
</dbReference>
<sequence>MTTTAAAIHAATLTLDTHIDIRWPDPPDATGETDRRVDFPKMLRGGLKAAVFIAYTPQGRRDEEGLITASTRAEAMLRHIRGRADDAARRFCATAGELEAAHQAGALAVLSAVENANAMARDLSKLTLWRDLGAIYVTITHDGHNDLADAARPKPDLGDAEAEHGGLSALGRAAIREMNRVGLLVDVSHSAKSSMMQAAELSRVPIVATHSCCRALCDHPRNLDDEQLDMLRAVGGLVQITALDAFLRPAPQGGKSPATVKDMADHVDYAVKRIGIDHVGLSSDFDGGGGIPGWKDASETLNLTTELHHRGYGARELDLLWSGNFRRLMRLARKAAQ</sequence>
<dbReference type="EMBL" id="JAAEDM010000040">
    <property type="protein sequence ID" value="MBR0672428.1"/>
    <property type="molecule type" value="Genomic_DNA"/>
</dbReference>